<feature type="region of interest" description="Disordered" evidence="1">
    <location>
        <begin position="80"/>
        <end position="191"/>
    </location>
</feature>
<feature type="compositionally biased region" description="Basic residues" evidence="1">
    <location>
        <begin position="36"/>
        <end position="46"/>
    </location>
</feature>
<dbReference type="PANTHER" id="PTHR12243:SF69">
    <property type="entry name" value="SI:CH73-59F11.3"/>
    <property type="match status" value="1"/>
</dbReference>
<dbReference type="GO" id="GO:0006357">
    <property type="term" value="P:regulation of transcription by RNA polymerase II"/>
    <property type="evidence" value="ECO:0007669"/>
    <property type="project" value="TreeGrafter"/>
</dbReference>
<feature type="compositionally biased region" description="Pro residues" evidence="1">
    <location>
        <begin position="136"/>
        <end position="153"/>
    </location>
</feature>
<dbReference type="InterPro" id="IPR006578">
    <property type="entry name" value="MADF-dom"/>
</dbReference>
<comment type="caution">
    <text evidence="3">The sequence shown here is derived from an EMBL/GenBank/DDBJ whole genome shotgun (WGS) entry which is preliminary data.</text>
</comment>
<sequence>MILWEKVAEILKEVDESVTADELQARWKNLKDTLRKKQKKRKKIKKSGAAAPSKTAYWPHTEQMTFLRDVLEPRRSISNMDASEETAVPTSLPVEPLNLPSQAFRNSSDVDNCPATRNPFEIIFQEPSVPERVTTPPNPPPHHPPPGNPPPSNTPLSNPLQGASCPRESEEVSSTPQQRSKQQRKRELETVDDELNTVRNVIAAHKAMDASGVFLLSLKPYLQSTPQEMLTDLKMDLLHICSTYSEGAVFFHCVHTIGECRLKIK</sequence>
<dbReference type="Proteomes" id="UP000821866">
    <property type="component" value="Chromosome 7"/>
</dbReference>
<dbReference type="EMBL" id="JABSTU010000009">
    <property type="protein sequence ID" value="KAH8022319.1"/>
    <property type="molecule type" value="Genomic_DNA"/>
</dbReference>
<dbReference type="Pfam" id="PF10545">
    <property type="entry name" value="MADF_DNA_bdg"/>
    <property type="match status" value="1"/>
</dbReference>
<dbReference type="PROSITE" id="PS51029">
    <property type="entry name" value="MADF"/>
    <property type="match status" value="1"/>
</dbReference>
<gene>
    <name evidence="3" type="ORF">HPB51_023372</name>
</gene>
<feature type="domain" description="MADF" evidence="2">
    <location>
        <begin position="1"/>
        <end position="72"/>
    </location>
</feature>
<dbReference type="VEuPathDB" id="VectorBase:LOC119169898"/>
<keyword evidence="4" id="KW-1185">Reference proteome</keyword>
<evidence type="ECO:0000259" key="2">
    <source>
        <dbReference type="PROSITE" id="PS51029"/>
    </source>
</evidence>
<dbReference type="GO" id="GO:0005667">
    <property type="term" value="C:transcription regulator complex"/>
    <property type="evidence" value="ECO:0007669"/>
    <property type="project" value="TreeGrafter"/>
</dbReference>
<name>A0A9J6DJM7_RHIMP</name>
<dbReference type="GO" id="GO:0005634">
    <property type="term" value="C:nucleus"/>
    <property type="evidence" value="ECO:0007669"/>
    <property type="project" value="TreeGrafter"/>
</dbReference>
<feature type="compositionally biased region" description="Polar residues" evidence="1">
    <location>
        <begin position="99"/>
        <end position="110"/>
    </location>
</feature>
<dbReference type="AlphaFoldDB" id="A0A9J6DJM7"/>
<organism evidence="3 4">
    <name type="scientific">Rhipicephalus microplus</name>
    <name type="common">Cattle tick</name>
    <name type="synonym">Boophilus microplus</name>
    <dbReference type="NCBI Taxonomy" id="6941"/>
    <lineage>
        <taxon>Eukaryota</taxon>
        <taxon>Metazoa</taxon>
        <taxon>Ecdysozoa</taxon>
        <taxon>Arthropoda</taxon>
        <taxon>Chelicerata</taxon>
        <taxon>Arachnida</taxon>
        <taxon>Acari</taxon>
        <taxon>Parasitiformes</taxon>
        <taxon>Ixodida</taxon>
        <taxon>Ixodoidea</taxon>
        <taxon>Ixodidae</taxon>
        <taxon>Rhipicephalinae</taxon>
        <taxon>Rhipicephalus</taxon>
        <taxon>Boophilus</taxon>
    </lineage>
</organism>
<evidence type="ECO:0000256" key="1">
    <source>
        <dbReference type="SAM" id="MobiDB-lite"/>
    </source>
</evidence>
<proteinExistence type="predicted"/>
<reference evidence="3" key="2">
    <citation type="submission" date="2021-09" db="EMBL/GenBank/DDBJ databases">
        <authorList>
            <person name="Jia N."/>
            <person name="Wang J."/>
            <person name="Shi W."/>
            <person name="Du L."/>
            <person name="Sun Y."/>
            <person name="Zhan W."/>
            <person name="Jiang J."/>
            <person name="Wang Q."/>
            <person name="Zhang B."/>
            <person name="Ji P."/>
            <person name="Sakyi L.B."/>
            <person name="Cui X."/>
            <person name="Yuan T."/>
            <person name="Jiang B."/>
            <person name="Yang W."/>
            <person name="Lam T.T.-Y."/>
            <person name="Chang Q."/>
            <person name="Ding S."/>
            <person name="Wang X."/>
            <person name="Zhu J."/>
            <person name="Ruan X."/>
            <person name="Zhao L."/>
            <person name="Wei J."/>
            <person name="Que T."/>
            <person name="Du C."/>
            <person name="Cheng J."/>
            <person name="Dai P."/>
            <person name="Han X."/>
            <person name="Huang E."/>
            <person name="Gao Y."/>
            <person name="Liu J."/>
            <person name="Shao H."/>
            <person name="Ye R."/>
            <person name="Li L."/>
            <person name="Wei W."/>
            <person name="Wang X."/>
            <person name="Wang C."/>
            <person name="Huo Q."/>
            <person name="Li W."/>
            <person name="Guo W."/>
            <person name="Chen H."/>
            <person name="Chen S."/>
            <person name="Zhou L."/>
            <person name="Zhou L."/>
            <person name="Ni X."/>
            <person name="Tian J."/>
            <person name="Zhou Y."/>
            <person name="Sheng Y."/>
            <person name="Liu T."/>
            <person name="Pan Y."/>
            <person name="Xia L."/>
            <person name="Li J."/>
            <person name="Zhao F."/>
            <person name="Cao W."/>
        </authorList>
    </citation>
    <scope>NUCLEOTIDE SEQUENCE</scope>
    <source>
        <strain evidence="3">Rmic-2018</strain>
        <tissue evidence="3">Larvae</tissue>
    </source>
</reference>
<accession>A0A9J6DJM7</accession>
<reference evidence="3" key="1">
    <citation type="journal article" date="2020" name="Cell">
        <title>Large-Scale Comparative Analyses of Tick Genomes Elucidate Their Genetic Diversity and Vector Capacities.</title>
        <authorList>
            <consortium name="Tick Genome and Microbiome Consortium (TIGMIC)"/>
            <person name="Jia N."/>
            <person name="Wang J."/>
            <person name="Shi W."/>
            <person name="Du L."/>
            <person name="Sun Y."/>
            <person name="Zhan W."/>
            <person name="Jiang J.F."/>
            <person name="Wang Q."/>
            <person name="Zhang B."/>
            <person name="Ji P."/>
            <person name="Bell-Sakyi L."/>
            <person name="Cui X.M."/>
            <person name="Yuan T.T."/>
            <person name="Jiang B.G."/>
            <person name="Yang W.F."/>
            <person name="Lam T.T."/>
            <person name="Chang Q.C."/>
            <person name="Ding S.J."/>
            <person name="Wang X.J."/>
            <person name="Zhu J.G."/>
            <person name="Ruan X.D."/>
            <person name="Zhao L."/>
            <person name="Wei J.T."/>
            <person name="Ye R.Z."/>
            <person name="Que T.C."/>
            <person name="Du C.H."/>
            <person name="Zhou Y.H."/>
            <person name="Cheng J.X."/>
            <person name="Dai P.F."/>
            <person name="Guo W.B."/>
            <person name="Han X.H."/>
            <person name="Huang E.J."/>
            <person name="Li L.F."/>
            <person name="Wei W."/>
            <person name="Gao Y.C."/>
            <person name="Liu J.Z."/>
            <person name="Shao H.Z."/>
            <person name="Wang X."/>
            <person name="Wang C.C."/>
            <person name="Yang T.C."/>
            <person name="Huo Q.B."/>
            <person name="Li W."/>
            <person name="Chen H.Y."/>
            <person name="Chen S.E."/>
            <person name="Zhou L.G."/>
            <person name="Ni X.B."/>
            <person name="Tian J.H."/>
            <person name="Sheng Y."/>
            <person name="Liu T."/>
            <person name="Pan Y.S."/>
            <person name="Xia L.Y."/>
            <person name="Li J."/>
            <person name="Zhao F."/>
            <person name="Cao W.C."/>
        </authorList>
    </citation>
    <scope>NUCLEOTIDE SEQUENCE</scope>
    <source>
        <strain evidence="3">Rmic-2018</strain>
    </source>
</reference>
<evidence type="ECO:0000313" key="3">
    <source>
        <dbReference type="EMBL" id="KAH8022319.1"/>
    </source>
</evidence>
<dbReference type="InterPro" id="IPR039353">
    <property type="entry name" value="TF_Adf1"/>
</dbReference>
<dbReference type="PANTHER" id="PTHR12243">
    <property type="entry name" value="MADF DOMAIN TRANSCRIPTION FACTOR"/>
    <property type="match status" value="1"/>
</dbReference>
<protein>
    <recommendedName>
        <fullName evidence="2">MADF domain-containing protein</fullName>
    </recommendedName>
</protein>
<feature type="region of interest" description="Disordered" evidence="1">
    <location>
        <begin position="34"/>
        <end position="54"/>
    </location>
</feature>
<evidence type="ECO:0000313" key="4">
    <source>
        <dbReference type="Proteomes" id="UP000821866"/>
    </source>
</evidence>